<feature type="region of interest" description="Disordered" evidence="1">
    <location>
        <begin position="159"/>
        <end position="206"/>
    </location>
</feature>
<proteinExistence type="predicted"/>
<evidence type="ECO:0000313" key="2">
    <source>
        <dbReference type="EMBL" id="KAJ6688825.1"/>
    </source>
</evidence>
<feature type="compositionally biased region" description="Basic and acidic residues" evidence="1">
    <location>
        <begin position="193"/>
        <end position="206"/>
    </location>
</feature>
<dbReference type="EMBL" id="JAPFFL010000012">
    <property type="protein sequence ID" value="KAJ6688825.1"/>
    <property type="molecule type" value="Genomic_DNA"/>
</dbReference>
<reference evidence="2" key="1">
    <citation type="submission" date="2022-11" db="EMBL/GenBank/DDBJ databases">
        <authorList>
            <person name="Hyden B.L."/>
            <person name="Feng K."/>
            <person name="Yates T."/>
            <person name="Jawdy S."/>
            <person name="Smart L.B."/>
            <person name="Muchero W."/>
        </authorList>
    </citation>
    <scope>NUCLEOTIDE SEQUENCE</scope>
    <source>
        <tissue evidence="2">Shoot tip</tissue>
    </source>
</reference>
<name>A0A9Q0PIL3_SALVM</name>
<organism evidence="2 3">
    <name type="scientific">Salix viminalis</name>
    <name type="common">Common osier</name>
    <name type="synonym">Basket willow</name>
    <dbReference type="NCBI Taxonomy" id="40686"/>
    <lineage>
        <taxon>Eukaryota</taxon>
        <taxon>Viridiplantae</taxon>
        <taxon>Streptophyta</taxon>
        <taxon>Embryophyta</taxon>
        <taxon>Tracheophyta</taxon>
        <taxon>Spermatophyta</taxon>
        <taxon>Magnoliopsida</taxon>
        <taxon>eudicotyledons</taxon>
        <taxon>Gunneridae</taxon>
        <taxon>Pentapetalae</taxon>
        <taxon>rosids</taxon>
        <taxon>fabids</taxon>
        <taxon>Malpighiales</taxon>
        <taxon>Salicaceae</taxon>
        <taxon>Saliceae</taxon>
        <taxon>Salix</taxon>
    </lineage>
</organism>
<accession>A0A9Q0PIL3</accession>
<dbReference type="Proteomes" id="UP001151529">
    <property type="component" value="Chromosome 8"/>
</dbReference>
<reference evidence="2" key="2">
    <citation type="journal article" date="2023" name="Int. J. Mol. Sci.">
        <title>De Novo Assembly and Annotation of 11 Diverse Shrub Willow (Salix) Genomes Reveals Novel Gene Organization in Sex-Linked Regions.</title>
        <authorList>
            <person name="Hyden B."/>
            <person name="Feng K."/>
            <person name="Yates T.B."/>
            <person name="Jawdy S."/>
            <person name="Cereghino C."/>
            <person name="Smart L.B."/>
            <person name="Muchero W."/>
        </authorList>
    </citation>
    <scope>NUCLEOTIDE SEQUENCE [LARGE SCALE GENOMIC DNA]</scope>
    <source>
        <tissue evidence="2">Shoot tip</tissue>
    </source>
</reference>
<evidence type="ECO:0000256" key="1">
    <source>
        <dbReference type="SAM" id="MobiDB-lite"/>
    </source>
</evidence>
<dbReference type="AlphaFoldDB" id="A0A9Q0PIL3"/>
<sequence>MAIMAVVDIIDDDASCLNEWATAKPKSQLIEKTRLTLSEKGLLLIRLPRGSYGKQNRRCKISLLTRQPEADGELGRECNANTFFPKKFDVEESHPTTLGCDFMDESSRASPSVREKPSKGLARKTQTQQLGGSGVAQLDRSRQLISRIMSTKVPISARVIGGGDQKEGGGMDGWVRPKRRKGKVAGVGEAEEKEGREEKYNEIGCE</sequence>
<feature type="region of interest" description="Disordered" evidence="1">
    <location>
        <begin position="101"/>
        <end position="137"/>
    </location>
</feature>
<keyword evidence="3" id="KW-1185">Reference proteome</keyword>
<gene>
    <name evidence="2" type="ORF">OIU85_005272</name>
</gene>
<protein>
    <submittedName>
        <fullName evidence="2">Uncharacterized protein</fullName>
    </submittedName>
</protein>
<evidence type="ECO:0000313" key="3">
    <source>
        <dbReference type="Proteomes" id="UP001151529"/>
    </source>
</evidence>
<comment type="caution">
    <text evidence="2">The sequence shown here is derived from an EMBL/GenBank/DDBJ whole genome shotgun (WGS) entry which is preliminary data.</text>
</comment>